<dbReference type="Pfam" id="PF03514">
    <property type="entry name" value="GRAS"/>
    <property type="match status" value="1"/>
</dbReference>
<keyword evidence="2" id="KW-0804">Transcription</keyword>
<gene>
    <name evidence="5" type="primary">LOC120283638</name>
</gene>
<accession>A0AB40D1W1</accession>
<keyword evidence="4" id="KW-1185">Reference proteome</keyword>
<dbReference type="InterPro" id="IPR005202">
    <property type="entry name" value="TF_GRAS"/>
</dbReference>
<sequence length="479" mass="52193">MHTHTQTQKLKNMSKQNIEDQESNVTVNVDDYYYYYYYDEPTSVLDSNLAGSPAIIPTDFTATLDYFSTTDNCSFLIPQKDHFTLPPPPPLLPAPISSNHDQLLDILFRAASSIDSGNLTTAHLLLSHLTHLFPSISGSALHRSALHFRDSLLSLLSDPYLPTDLPADLLLRVTAYKTFSDLSPLPQFSSFTTNQILLESLSSSSSSSSKSLHLIDFELGLGSQWSSFAEELAVRSRFSRTSPPSLRLTAVVPTDSLDSSLAADNLRDFARALGLRFSVDLVPVSNLGTLALSAIRFSPGESVAAVLTPAIFHLLGSAGEPEDTSASLLRFLRRASPRAVVFVDTEPCCCSNPEPPPRPSFKRRFASGIEFYSALLESLDSAASATGLGDDSVRRIERFLIRPRISSTVASCGALSTSWPEMFASAGFSPAPFSEFTESQAECLLRRAPVDGFDVEGKEGAMVLSWRGRELAATSAWKC</sequence>
<feature type="region of interest" description="SAW" evidence="3">
    <location>
        <begin position="410"/>
        <end position="478"/>
    </location>
</feature>
<proteinExistence type="inferred from homology"/>
<comment type="caution">
    <text evidence="3">Lacks conserved residue(s) required for the propagation of feature annotation.</text>
</comment>
<protein>
    <submittedName>
        <fullName evidence="5">Scarecrow-like protein 15</fullName>
    </submittedName>
</protein>
<evidence type="ECO:0000256" key="3">
    <source>
        <dbReference type="PROSITE-ProRule" id="PRU01191"/>
    </source>
</evidence>
<name>A0AB40D1W1_DIOCR</name>
<dbReference type="PANTHER" id="PTHR31636">
    <property type="entry name" value="OSJNBA0084A10.13 PROTEIN-RELATED"/>
    <property type="match status" value="1"/>
</dbReference>
<evidence type="ECO:0000256" key="1">
    <source>
        <dbReference type="ARBA" id="ARBA00023015"/>
    </source>
</evidence>
<dbReference type="AlphaFoldDB" id="A0AB40D1W1"/>
<comment type="similarity">
    <text evidence="3">Belongs to the GRAS family.</text>
</comment>
<evidence type="ECO:0000313" key="5">
    <source>
        <dbReference type="RefSeq" id="XP_039146280.1"/>
    </source>
</evidence>
<dbReference type="RefSeq" id="XP_039146280.1">
    <property type="nucleotide sequence ID" value="XM_039290346.1"/>
</dbReference>
<dbReference type="PROSITE" id="PS50985">
    <property type="entry name" value="GRAS"/>
    <property type="match status" value="1"/>
</dbReference>
<keyword evidence="1" id="KW-0805">Transcription regulation</keyword>
<dbReference type="GeneID" id="120283638"/>
<reference evidence="5" key="1">
    <citation type="submission" date="2025-08" db="UniProtKB">
        <authorList>
            <consortium name="RefSeq"/>
        </authorList>
    </citation>
    <scope>IDENTIFICATION</scope>
</reference>
<feature type="region of interest" description="Leucine repeat II (LRII)" evidence="3">
    <location>
        <begin position="261"/>
        <end position="293"/>
    </location>
</feature>
<dbReference type="Proteomes" id="UP001515500">
    <property type="component" value="Chromosome 19"/>
</dbReference>
<organism evidence="4 5">
    <name type="scientific">Dioscorea cayennensis subsp. rotundata</name>
    <name type="common">White Guinea yam</name>
    <name type="synonym">Dioscorea rotundata</name>
    <dbReference type="NCBI Taxonomy" id="55577"/>
    <lineage>
        <taxon>Eukaryota</taxon>
        <taxon>Viridiplantae</taxon>
        <taxon>Streptophyta</taxon>
        <taxon>Embryophyta</taxon>
        <taxon>Tracheophyta</taxon>
        <taxon>Spermatophyta</taxon>
        <taxon>Magnoliopsida</taxon>
        <taxon>Liliopsida</taxon>
        <taxon>Dioscoreales</taxon>
        <taxon>Dioscoreaceae</taxon>
        <taxon>Dioscorea</taxon>
    </lineage>
</organism>
<evidence type="ECO:0000256" key="2">
    <source>
        <dbReference type="ARBA" id="ARBA00023163"/>
    </source>
</evidence>
<evidence type="ECO:0000313" key="4">
    <source>
        <dbReference type="Proteomes" id="UP001515500"/>
    </source>
</evidence>